<evidence type="ECO:0000256" key="1">
    <source>
        <dbReference type="SAM" id="MobiDB-lite"/>
    </source>
</evidence>
<gene>
    <name evidence="3" type="ORF">KIW84_052813</name>
</gene>
<dbReference type="Proteomes" id="UP001058974">
    <property type="component" value="Chromosome 5"/>
</dbReference>
<keyword evidence="4" id="KW-1185">Reference proteome</keyword>
<feature type="transmembrane region" description="Helical" evidence="2">
    <location>
        <begin position="15"/>
        <end position="37"/>
    </location>
</feature>
<keyword evidence="2" id="KW-0472">Membrane</keyword>
<evidence type="ECO:0000256" key="2">
    <source>
        <dbReference type="SAM" id="Phobius"/>
    </source>
</evidence>
<feature type="transmembrane region" description="Helical" evidence="2">
    <location>
        <begin position="125"/>
        <end position="144"/>
    </location>
</feature>
<feature type="compositionally biased region" description="Polar residues" evidence="1">
    <location>
        <begin position="255"/>
        <end position="269"/>
    </location>
</feature>
<keyword evidence="2" id="KW-1133">Transmembrane helix</keyword>
<proteinExistence type="predicted"/>
<name>A0A9D5AFR8_PEA</name>
<accession>A0A9D5AFR8</accession>
<evidence type="ECO:0000313" key="3">
    <source>
        <dbReference type="EMBL" id="KAI5406206.1"/>
    </source>
</evidence>
<feature type="region of interest" description="Disordered" evidence="1">
    <location>
        <begin position="237"/>
        <end position="269"/>
    </location>
</feature>
<evidence type="ECO:0000313" key="4">
    <source>
        <dbReference type="Proteomes" id="UP001058974"/>
    </source>
</evidence>
<sequence>MANHCAVQGGCPTDYAAVVLSILSLILLLVWSIFPFLVHKVPRTKGSGFWIPVIQVVASFNLLLSIMMSNSFLKFEKRHWKSCYLWAVWGEGPLGFGLLLSCRITQAFQLYFIFVKRRLPLIRSFFLIPLILFPWIVGAAVIHIKKPLNNRCHMSAQWTIPVVCLHSLYVATLVGVTAAVHHIEFRFDELRDLWRGILVSSESHPTKYLLVGFFKGHSLEIPTRGFRLSYRFRKGRTGKQRQRRIQEEKPELETESSLPHTFNPQQEETNQGNFTLITKVIIEEKVEIAKLEDAENSSVNVNVEKQEKSKFLQNSPYQQTL</sequence>
<dbReference type="EMBL" id="JAMSHJ010000005">
    <property type="protein sequence ID" value="KAI5406206.1"/>
    <property type="molecule type" value="Genomic_DNA"/>
</dbReference>
<keyword evidence="2" id="KW-0812">Transmembrane</keyword>
<organism evidence="3 4">
    <name type="scientific">Pisum sativum</name>
    <name type="common">Garden pea</name>
    <name type="synonym">Lathyrus oleraceus</name>
    <dbReference type="NCBI Taxonomy" id="3888"/>
    <lineage>
        <taxon>Eukaryota</taxon>
        <taxon>Viridiplantae</taxon>
        <taxon>Streptophyta</taxon>
        <taxon>Embryophyta</taxon>
        <taxon>Tracheophyta</taxon>
        <taxon>Spermatophyta</taxon>
        <taxon>Magnoliopsida</taxon>
        <taxon>eudicotyledons</taxon>
        <taxon>Gunneridae</taxon>
        <taxon>Pentapetalae</taxon>
        <taxon>rosids</taxon>
        <taxon>fabids</taxon>
        <taxon>Fabales</taxon>
        <taxon>Fabaceae</taxon>
        <taxon>Papilionoideae</taxon>
        <taxon>50 kb inversion clade</taxon>
        <taxon>NPAAA clade</taxon>
        <taxon>Hologalegina</taxon>
        <taxon>IRL clade</taxon>
        <taxon>Fabeae</taxon>
        <taxon>Lathyrus</taxon>
    </lineage>
</organism>
<comment type="caution">
    <text evidence="3">The sequence shown here is derived from an EMBL/GenBank/DDBJ whole genome shotgun (WGS) entry which is preliminary data.</text>
</comment>
<protein>
    <submittedName>
        <fullName evidence="3">G-protein signaling regulator protein, variant 2</fullName>
    </submittedName>
</protein>
<feature type="transmembrane region" description="Helical" evidence="2">
    <location>
        <begin position="156"/>
        <end position="180"/>
    </location>
</feature>
<dbReference type="AlphaFoldDB" id="A0A9D5AFR8"/>
<feature type="transmembrane region" description="Helical" evidence="2">
    <location>
        <begin position="49"/>
        <end position="73"/>
    </location>
</feature>
<reference evidence="3 4" key="1">
    <citation type="journal article" date="2022" name="Nat. Genet.">
        <title>Improved pea reference genome and pan-genome highlight genomic features and evolutionary characteristics.</title>
        <authorList>
            <person name="Yang T."/>
            <person name="Liu R."/>
            <person name="Luo Y."/>
            <person name="Hu S."/>
            <person name="Wang D."/>
            <person name="Wang C."/>
            <person name="Pandey M.K."/>
            <person name="Ge S."/>
            <person name="Xu Q."/>
            <person name="Li N."/>
            <person name="Li G."/>
            <person name="Huang Y."/>
            <person name="Saxena R.K."/>
            <person name="Ji Y."/>
            <person name="Li M."/>
            <person name="Yan X."/>
            <person name="He Y."/>
            <person name="Liu Y."/>
            <person name="Wang X."/>
            <person name="Xiang C."/>
            <person name="Varshney R.K."/>
            <person name="Ding H."/>
            <person name="Gao S."/>
            <person name="Zong X."/>
        </authorList>
    </citation>
    <scope>NUCLEOTIDE SEQUENCE [LARGE SCALE GENOMIC DNA]</scope>
    <source>
        <strain evidence="3 4">cv. Zhongwan 6</strain>
    </source>
</reference>
<dbReference type="Gramene" id="Psat05G0281300-T2">
    <property type="protein sequence ID" value="KAI5406206.1"/>
    <property type="gene ID" value="KIW84_052813"/>
</dbReference>